<feature type="region of interest" description="Disordered" evidence="1">
    <location>
        <begin position="1"/>
        <end position="99"/>
    </location>
</feature>
<gene>
    <name evidence="2" type="ORF">CBOVIS_LOCUS2871</name>
</gene>
<dbReference type="Proteomes" id="UP000494206">
    <property type="component" value="Unassembled WGS sequence"/>
</dbReference>
<reference evidence="2 3" key="1">
    <citation type="submission" date="2020-04" db="EMBL/GenBank/DDBJ databases">
        <authorList>
            <person name="Laetsch R D."/>
            <person name="Stevens L."/>
            <person name="Kumar S."/>
            <person name="Blaxter L. M."/>
        </authorList>
    </citation>
    <scope>NUCLEOTIDE SEQUENCE [LARGE SCALE GENOMIC DNA]</scope>
</reference>
<feature type="compositionally biased region" description="Low complexity" evidence="1">
    <location>
        <begin position="75"/>
        <end position="87"/>
    </location>
</feature>
<keyword evidence="3" id="KW-1185">Reference proteome</keyword>
<feature type="compositionally biased region" description="Low complexity" evidence="1">
    <location>
        <begin position="23"/>
        <end position="51"/>
    </location>
</feature>
<evidence type="ECO:0000256" key="1">
    <source>
        <dbReference type="SAM" id="MobiDB-lite"/>
    </source>
</evidence>
<name>A0A8S1EF54_9PELO</name>
<accession>A0A8S1EF54</accession>
<evidence type="ECO:0000313" key="2">
    <source>
        <dbReference type="EMBL" id="CAB3399804.1"/>
    </source>
</evidence>
<feature type="compositionally biased region" description="Polar residues" evidence="1">
    <location>
        <begin position="90"/>
        <end position="99"/>
    </location>
</feature>
<protein>
    <submittedName>
        <fullName evidence="2">Uncharacterized protein</fullName>
    </submittedName>
</protein>
<evidence type="ECO:0000313" key="3">
    <source>
        <dbReference type="Proteomes" id="UP000494206"/>
    </source>
</evidence>
<proteinExistence type="predicted"/>
<comment type="caution">
    <text evidence="2">The sequence shown here is derived from an EMBL/GenBank/DDBJ whole genome shotgun (WGS) entry which is preliminary data.</text>
</comment>
<dbReference type="AlphaFoldDB" id="A0A8S1EF54"/>
<dbReference type="EMBL" id="CADEPM010000002">
    <property type="protein sequence ID" value="CAB3399804.1"/>
    <property type="molecule type" value="Genomic_DNA"/>
</dbReference>
<organism evidence="2 3">
    <name type="scientific">Caenorhabditis bovis</name>
    <dbReference type="NCBI Taxonomy" id="2654633"/>
    <lineage>
        <taxon>Eukaryota</taxon>
        <taxon>Metazoa</taxon>
        <taxon>Ecdysozoa</taxon>
        <taxon>Nematoda</taxon>
        <taxon>Chromadorea</taxon>
        <taxon>Rhabditida</taxon>
        <taxon>Rhabditina</taxon>
        <taxon>Rhabditomorpha</taxon>
        <taxon>Rhabditoidea</taxon>
        <taxon>Rhabditidae</taxon>
        <taxon>Peloderinae</taxon>
        <taxon>Caenorhabditis</taxon>
    </lineage>
</organism>
<sequence length="129" mass="14028">MSVNMKPNDVLQNVENQKKNDEVNNNNDKSHSSSSVPSSNSSIPSGSNVPVTSPLFIQIPADQGGFLTDNPPNHPNNAHNSQNAAPPIDFSNQETPSSQNGLLMISSIARLQKLNLDNSDTCRSEFRRE</sequence>